<dbReference type="InterPro" id="IPR019734">
    <property type="entry name" value="TPR_rpt"/>
</dbReference>
<protein>
    <submittedName>
        <fullName evidence="1">Tetratricopeptide repeat protein</fullName>
    </submittedName>
</protein>
<accession>A0A7I0HMG9</accession>
<dbReference type="InterPro" id="IPR011990">
    <property type="entry name" value="TPR-like_helical_dom_sf"/>
</dbReference>
<dbReference type="AlphaFoldDB" id="A0A7I0HMG9"/>
<name>A0A7I0HMG9_9LEPT</name>
<gene>
    <name evidence="1" type="ORF">EHQ43_17780</name>
</gene>
<organism evidence="1 2">
    <name type="scientific">Leptospira bouyouniensis</name>
    <dbReference type="NCBI Taxonomy" id="2484911"/>
    <lineage>
        <taxon>Bacteria</taxon>
        <taxon>Pseudomonadati</taxon>
        <taxon>Spirochaetota</taxon>
        <taxon>Spirochaetia</taxon>
        <taxon>Leptospirales</taxon>
        <taxon>Leptospiraceae</taxon>
        <taxon>Leptospira</taxon>
    </lineage>
</organism>
<dbReference type="SMART" id="SM00028">
    <property type="entry name" value="TPR"/>
    <property type="match status" value="1"/>
</dbReference>
<proteinExistence type="predicted"/>
<dbReference type="SUPFAM" id="SSF48452">
    <property type="entry name" value="TPR-like"/>
    <property type="match status" value="1"/>
</dbReference>
<evidence type="ECO:0000313" key="2">
    <source>
        <dbReference type="Proteomes" id="UP000297641"/>
    </source>
</evidence>
<evidence type="ECO:0000313" key="1">
    <source>
        <dbReference type="EMBL" id="TGL02209.1"/>
    </source>
</evidence>
<dbReference type="Gene3D" id="1.25.40.10">
    <property type="entry name" value="Tetratricopeptide repeat domain"/>
    <property type="match status" value="1"/>
</dbReference>
<dbReference type="EMBL" id="RQFT01000015">
    <property type="protein sequence ID" value="TGL02209.1"/>
    <property type="molecule type" value="Genomic_DNA"/>
</dbReference>
<sequence>MVFMEVDGKKALTILDKAEKSKSNGEFETALSFYNEYLALVHPSFTHGVWFSMAEIYFQKKQFQDALAHCDKALSIMKDFIPALELRIKVYKELGNTFSAQKDKALIDQWNKIEQSKWDDPNHHYHYK</sequence>
<reference evidence="1 2" key="1">
    <citation type="journal article" date="2019" name="PLoS Negl. Trop. Dis.">
        <title>Revisiting the worldwide diversity of Leptospira species in the environment.</title>
        <authorList>
            <person name="Vincent A.T."/>
            <person name="Schiettekatte O."/>
            <person name="Bourhy P."/>
            <person name="Veyrier F.J."/>
            <person name="Picardeau M."/>
        </authorList>
    </citation>
    <scope>NUCLEOTIDE SEQUENCE [LARGE SCALE GENOMIC DNA]</scope>
    <source>
        <strain evidence="1 2">201800273</strain>
    </source>
</reference>
<dbReference type="Proteomes" id="UP000297641">
    <property type="component" value="Unassembled WGS sequence"/>
</dbReference>
<comment type="caution">
    <text evidence="1">The sequence shown here is derived from an EMBL/GenBank/DDBJ whole genome shotgun (WGS) entry which is preliminary data.</text>
</comment>
<dbReference type="Pfam" id="PF00515">
    <property type="entry name" value="TPR_1"/>
    <property type="match status" value="1"/>
</dbReference>